<feature type="chain" id="PRO_5034474664" description="Lipase" evidence="4">
    <location>
        <begin position="18"/>
        <end position="405"/>
    </location>
</feature>
<feature type="active site" description="Charge relay system" evidence="3">
    <location>
        <position position="340"/>
    </location>
</feature>
<accession>A0A8C4XK99</accession>
<keyword evidence="7" id="KW-1185">Reference proteome</keyword>
<dbReference type="AlphaFoldDB" id="A0A8C4XK99"/>
<keyword evidence="4" id="KW-0732">Signal</keyword>
<feature type="domain" description="Partial AB-hydrolase lipase" evidence="5">
    <location>
        <begin position="35"/>
        <end position="95"/>
    </location>
</feature>
<keyword evidence="2" id="KW-0442">Lipid degradation</keyword>
<evidence type="ECO:0000256" key="1">
    <source>
        <dbReference type="ARBA" id="ARBA00010701"/>
    </source>
</evidence>
<sequence length="405" mass="45793">MWLALALTSVVHGMVSGRCLFNFPYSKNPEARMNISEMVSFWGYPSEEYDVLTEDGYILQLNRIPYGRKNAGSPRPVTFLQHGLFGEGSIWVTNLANNSLGFILADAGYDVWIGNSRGNTWSKRHLVLSPKWEEFWAFSFDEMAKYDLPATINFIEQKTGQKQLYYIGHSQGTTIAFIAFSTMPQLAQKIKMYFALAPVATVIFVQSPFKKLSLYFMNTFVILQEMFGTKEFLPHTALGELVLSKFCACSKTCKSVLSMLFGFNWSNVNMSRVDVYAAHSPAGTSVQNVIHWLQGVQSGALRAYDGGSMYNSLRYRQVGPPRYDVKNMKVPTAIWSGGVDCLADPRDVALLLPLVKNLVHHKVIPQWNHLDFLLGLDATEVLYQEIVDIMKSQEGRIEKERNPEM</sequence>
<dbReference type="InterPro" id="IPR025483">
    <property type="entry name" value="Lipase_euk"/>
</dbReference>
<feature type="active site" description="Charge relay system" evidence="3">
    <location>
        <position position="369"/>
    </location>
</feature>
<proteinExistence type="inferred from homology"/>
<evidence type="ECO:0000259" key="5">
    <source>
        <dbReference type="Pfam" id="PF04083"/>
    </source>
</evidence>
<evidence type="ECO:0000256" key="4">
    <source>
        <dbReference type="SAM" id="SignalP"/>
    </source>
</evidence>
<keyword evidence="2" id="KW-0378">Hydrolase</keyword>
<dbReference type="OrthoDB" id="9974421at2759"/>
<feature type="signal peptide" evidence="4">
    <location>
        <begin position="1"/>
        <end position="17"/>
    </location>
</feature>
<keyword evidence="2" id="KW-0443">Lipid metabolism</keyword>
<protein>
    <recommendedName>
        <fullName evidence="2">Lipase</fullName>
    </recommendedName>
</protein>
<dbReference type="InterPro" id="IPR029058">
    <property type="entry name" value="AB_hydrolase_fold"/>
</dbReference>
<dbReference type="PANTHER" id="PTHR11005">
    <property type="entry name" value="LYSOSOMAL ACID LIPASE-RELATED"/>
    <property type="match status" value="1"/>
</dbReference>
<dbReference type="Ensembl" id="ENSFTIT00000003216.1">
    <property type="protein sequence ID" value="ENSFTIP00000003072.1"/>
    <property type="gene ID" value="ENSFTIG00000002095.1"/>
</dbReference>
<organism evidence="6 7">
    <name type="scientific">Falco tinnunculus</name>
    <name type="common">Common kestrel</name>
    <dbReference type="NCBI Taxonomy" id="100819"/>
    <lineage>
        <taxon>Eukaryota</taxon>
        <taxon>Metazoa</taxon>
        <taxon>Chordata</taxon>
        <taxon>Craniata</taxon>
        <taxon>Vertebrata</taxon>
        <taxon>Euteleostomi</taxon>
        <taxon>Archelosauria</taxon>
        <taxon>Archosauria</taxon>
        <taxon>Dinosauria</taxon>
        <taxon>Saurischia</taxon>
        <taxon>Theropoda</taxon>
        <taxon>Coelurosauria</taxon>
        <taxon>Aves</taxon>
        <taxon>Neognathae</taxon>
        <taxon>Neoaves</taxon>
        <taxon>Telluraves</taxon>
        <taxon>Australaves</taxon>
        <taxon>Falconiformes</taxon>
        <taxon>Falconidae</taxon>
        <taxon>Falco</taxon>
    </lineage>
</organism>
<dbReference type="FunFam" id="3.40.50.1820:FF:000012">
    <property type="entry name" value="Lipase"/>
    <property type="match status" value="1"/>
</dbReference>
<name>A0A8C4XK99_FALTI</name>
<dbReference type="GO" id="GO:0016788">
    <property type="term" value="F:hydrolase activity, acting on ester bonds"/>
    <property type="evidence" value="ECO:0007669"/>
    <property type="project" value="InterPro"/>
</dbReference>
<evidence type="ECO:0000313" key="7">
    <source>
        <dbReference type="Proteomes" id="UP000694562"/>
    </source>
</evidence>
<dbReference type="SUPFAM" id="SSF53474">
    <property type="entry name" value="alpha/beta-Hydrolases"/>
    <property type="match status" value="1"/>
</dbReference>
<evidence type="ECO:0000313" key="6">
    <source>
        <dbReference type="Ensembl" id="ENSFTIP00000003072.1"/>
    </source>
</evidence>
<dbReference type="GO" id="GO:0016042">
    <property type="term" value="P:lipid catabolic process"/>
    <property type="evidence" value="ECO:0007669"/>
    <property type="project" value="UniProtKB-KW"/>
</dbReference>
<dbReference type="Proteomes" id="UP000694562">
    <property type="component" value="Unplaced"/>
</dbReference>
<comment type="similarity">
    <text evidence="1 2">Belongs to the AB hydrolase superfamily. Lipase family.</text>
</comment>
<evidence type="ECO:0000256" key="3">
    <source>
        <dbReference type="PIRSR" id="PIRSR000862-1"/>
    </source>
</evidence>
<dbReference type="Gene3D" id="3.40.50.1820">
    <property type="entry name" value="alpha/beta hydrolase"/>
    <property type="match status" value="1"/>
</dbReference>
<dbReference type="PIRSF" id="PIRSF000862">
    <property type="entry name" value="Steryl_ester_lip"/>
    <property type="match status" value="1"/>
</dbReference>
<dbReference type="OMA" id="AYDWGIL"/>
<evidence type="ECO:0000256" key="2">
    <source>
        <dbReference type="PIRNR" id="PIRNR000862"/>
    </source>
</evidence>
<reference evidence="6" key="2">
    <citation type="submission" date="2025-09" db="UniProtKB">
        <authorList>
            <consortium name="Ensembl"/>
        </authorList>
    </citation>
    <scope>IDENTIFICATION</scope>
</reference>
<reference evidence="6" key="1">
    <citation type="submission" date="2025-08" db="UniProtKB">
        <authorList>
            <consortium name="Ensembl"/>
        </authorList>
    </citation>
    <scope>IDENTIFICATION</scope>
</reference>
<dbReference type="InterPro" id="IPR006693">
    <property type="entry name" value="AB_hydrolase_lipase"/>
</dbReference>
<dbReference type="Pfam" id="PF04083">
    <property type="entry name" value="Abhydro_lipase"/>
    <property type="match status" value="1"/>
</dbReference>
<feature type="active site" description="Nucleophile" evidence="3">
    <location>
        <position position="170"/>
    </location>
</feature>